<dbReference type="EMBL" id="JACIBV010000001">
    <property type="protein sequence ID" value="MBB3724493.1"/>
    <property type="molecule type" value="Genomic_DNA"/>
</dbReference>
<comment type="caution">
    <text evidence="3">The sequence shown here is derived from an EMBL/GenBank/DDBJ whole genome shotgun (WGS) entry which is preliminary data.</text>
</comment>
<evidence type="ECO:0000259" key="2">
    <source>
        <dbReference type="Pfam" id="PF02698"/>
    </source>
</evidence>
<organism evidence="3 4">
    <name type="scientific">Nonomuraea dietziae</name>
    <dbReference type="NCBI Taxonomy" id="65515"/>
    <lineage>
        <taxon>Bacteria</taxon>
        <taxon>Bacillati</taxon>
        <taxon>Actinomycetota</taxon>
        <taxon>Actinomycetes</taxon>
        <taxon>Streptosporangiales</taxon>
        <taxon>Streptosporangiaceae</taxon>
        <taxon>Nonomuraea</taxon>
    </lineage>
</organism>
<evidence type="ECO:0000313" key="4">
    <source>
        <dbReference type="Proteomes" id="UP000579945"/>
    </source>
</evidence>
<feature type="domain" description="DUF218" evidence="2">
    <location>
        <begin position="28"/>
        <end position="143"/>
    </location>
</feature>
<dbReference type="InterPro" id="IPR051599">
    <property type="entry name" value="Cell_Envelope_Assoc"/>
</dbReference>
<dbReference type="PANTHER" id="PTHR30336:SF20">
    <property type="entry name" value="DUF218 DOMAIN-CONTAINING PROTEIN"/>
    <property type="match status" value="1"/>
</dbReference>
<dbReference type="InterPro" id="IPR014729">
    <property type="entry name" value="Rossmann-like_a/b/a_fold"/>
</dbReference>
<accession>A0A7W5Y8F9</accession>
<protein>
    <recommendedName>
        <fullName evidence="2">DUF218 domain-containing protein</fullName>
    </recommendedName>
</protein>
<dbReference type="CDD" id="cd06259">
    <property type="entry name" value="YdcF-like"/>
    <property type="match status" value="1"/>
</dbReference>
<evidence type="ECO:0000313" key="3">
    <source>
        <dbReference type="EMBL" id="MBB3724493.1"/>
    </source>
</evidence>
<name>A0A7W5Y8F9_9ACTN</name>
<keyword evidence="4" id="KW-1185">Reference proteome</keyword>
<feature type="compositionally biased region" description="Low complexity" evidence="1">
    <location>
        <begin position="304"/>
        <end position="315"/>
    </location>
</feature>
<dbReference type="Proteomes" id="UP000579945">
    <property type="component" value="Unassembled WGS sequence"/>
</dbReference>
<dbReference type="AlphaFoldDB" id="A0A7W5Y8F9"/>
<reference evidence="3 4" key="1">
    <citation type="submission" date="2020-08" db="EMBL/GenBank/DDBJ databases">
        <title>Sequencing the genomes of 1000 actinobacteria strains.</title>
        <authorList>
            <person name="Klenk H.-P."/>
        </authorList>
    </citation>
    <scope>NUCLEOTIDE SEQUENCE [LARGE SCALE GENOMIC DNA]</scope>
    <source>
        <strain evidence="3 4">DSM 44320</strain>
    </source>
</reference>
<dbReference type="GO" id="GO:0005886">
    <property type="term" value="C:plasma membrane"/>
    <property type="evidence" value="ECO:0007669"/>
    <property type="project" value="TreeGrafter"/>
</dbReference>
<evidence type="ECO:0000256" key="1">
    <source>
        <dbReference type="SAM" id="MobiDB-lite"/>
    </source>
</evidence>
<sequence length="353" mass="37704">MSHLRSETGIVCPALPHQMPHPVRRCDAAIGLGSHDLGVADVASDLYHAGLFPTLVFSGATSPTTAARFPRGEAVHYRERALKRGVPDEAILLETRAGNTGQNVTLSRQVLAEAGVEPRSVLLISKPYMERRAYATARQVWPEVEVVCASEPLEFDDYIKAIGDDKLVVDMLVGDLQRVIEYPKLGFAIEQDVPGDVYDAKSLFSAPGSTAASSAPEALLAGARRVAIHQPNLFPRLTTLAKLWAADCWVVLDNVQFARGTTSIAPAWLPFPIPACGSGCRWPRTCPKAARRSSGTRGSPTPHAASGESGSCSSSSTAAATGRCSRSVWVRCCHCSTPPTASPSSRSRPRCSC</sequence>
<feature type="region of interest" description="Disordered" evidence="1">
    <location>
        <begin position="291"/>
        <end position="315"/>
    </location>
</feature>
<dbReference type="Pfam" id="PF02698">
    <property type="entry name" value="DUF218"/>
    <property type="match status" value="1"/>
</dbReference>
<dbReference type="InterPro" id="IPR003848">
    <property type="entry name" value="DUF218"/>
</dbReference>
<dbReference type="PANTHER" id="PTHR30336">
    <property type="entry name" value="INNER MEMBRANE PROTEIN, PROBABLE PERMEASE"/>
    <property type="match status" value="1"/>
</dbReference>
<gene>
    <name evidence="3" type="ORF">FHR33_000353</name>
</gene>
<proteinExistence type="predicted"/>
<dbReference type="Gene3D" id="3.40.50.620">
    <property type="entry name" value="HUPs"/>
    <property type="match status" value="1"/>
</dbReference>